<gene>
    <name evidence="1" type="ORF">SPELUC_LOCUS4483</name>
</gene>
<evidence type="ECO:0000313" key="1">
    <source>
        <dbReference type="EMBL" id="CAG8533662.1"/>
    </source>
</evidence>
<accession>A0ACA9LJ08</accession>
<keyword evidence="2" id="KW-1185">Reference proteome</keyword>
<sequence length="181" mass="20447">MNEICKTVTSQKGKVKLNIHGFLLVKESSVENTYYWSCEKKRSENCPGHAVTIFSNGSHFLKKTAKHEHSPQASSSEVAVIVECIKQQARETHDSPAQIIQNNIASVDKNLVSNMPSKDALCMRIKHIRSSEMLPQPQTLDKVDVPLPFQYTLKEELFLIRDSQVGLGWVLIFTTKTNVQH</sequence>
<protein>
    <submittedName>
        <fullName evidence="1">12060_t:CDS:1</fullName>
    </submittedName>
</protein>
<organism evidence="1 2">
    <name type="scientific">Cetraspora pellucida</name>
    <dbReference type="NCBI Taxonomy" id="1433469"/>
    <lineage>
        <taxon>Eukaryota</taxon>
        <taxon>Fungi</taxon>
        <taxon>Fungi incertae sedis</taxon>
        <taxon>Mucoromycota</taxon>
        <taxon>Glomeromycotina</taxon>
        <taxon>Glomeromycetes</taxon>
        <taxon>Diversisporales</taxon>
        <taxon>Gigasporaceae</taxon>
        <taxon>Cetraspora</taxon>
    </lineage>
</organism>
<comment type="caution">
    <text evidence="1">The sequence shown here is derived from an EMBL/GenBank/DDBJ whole genome shotgun (WGS) entry which is preliminary data.</text>
</comment>
<evidence type="ECO:0000313" key="2">
    <source>
        <dbReference type="Proteomes" id="UP000789366"/>
    </source>
</evidence>
<dbReference type="EMBL" id="CAJVPW010004017">
    <property type="protein sequence ID" value="CAG8533662.1"/>
    <property type="molecule type" value="Genomic_DNA"/>
</dbReference>
<name>A0ACA9LJ08_9GLOM</name>
<reference evidence="1" key="1">
    <citation type="submission" date="2021-06" db="EMBL/GenBank/DDBJ databases">
        <authorList>
            <person name="Kallberg Y."/>
            <person name="Tangrot J."/>
            <person name="Rosling A."/>
        </authorList>
    </citation>
    <scope>NUCLEOTIDE SEQUENCE</scope>
    <source>
        <strain evidence="1">28 12/20/2015</strain>
    </source>
</reference>
<proteinExistence type="predicted"/>
<dbReference type="Proteomes" id="UP000789366">
    <property type="component" value="Unassembled WGS sequence"/>
</dbReference>